<dbReference type="OrthoDB" id="9785953at2"/>
<evidence type="ECO:0000256" key="4">
    <source>
        <dbReference type="SAM" id="MobiDB-lite"/>
    </source>
</evidence>
<dbReference type="InterPro" id="IPR012001">
    <property type="entry name" value="Thiamin_PyroP_enz_TPP-bd_dom"/>
</dbReference>
<dbReference type="PROSITE" id="PS00187">
    <property type="entry name" value="TPP_ENZYMES"/>
    <property type="match status" value="1"/>
</dbReference>
<feature type="domain" description="Thiamine pyrophosphate enzyme N-terminal TPP-binding" evidence="7">
    <location>
        <begin position="1"/>
        <end position="114"/>
    </location>
</feature>
<dbReference type="InterPro" id="IPR047212">
    <property type="entry name" value="TPP_POXB-like"/>
</dbReference>
<dbReference type="InterPro" id="IPR029061">
    <property type="entry name" value="THDP-binding"/>
</dbReference>
<evidence type="ECO:0000256" key="2">
    <source>
        <dbReference type="ARBA" id="ARBA00023052"/>
    </source>
</evidence>
<dbReference type="Pfam" id="PF02775">
    <property type="entry name" value="TPP_enzyme_C"/>
    <property type="match status" value="1"/>
</dbReference>
<dbReference type="PANTHER" id="PTHR42981:SF2">
    <property type="entry name" value="PYRUVATE DEHYDROGENASE [UBIQUINONE]"/>
    <property type="match status" value="1"/>
</dbReference>
<keyword evidence="9" id="KW-1185">Reference proteome</keyword>
<dbReference type="Gene3D" id="3.40.50.1220">
    <property type="entry name" value="TPP-binding domain"/>
    <property type="match status" value="1"/>
</dbReference>
<dbReference type="GO" id="GO:0003824">
    <property type="term" value="F:catalytic activity"/>
    <property type="evidence" value="ECO:0007669"/>
    <property type="project" value="InterPro"/>
</dbReference>
<dbReference type="GO" id="GO:0019752">
    <property type="term" value="P:carboxylic acid metabolic process"/>
    <property type="evidence" value="ECO:0007669"/>
    <property type="project" value="UniProtKB-ARBA"/>
</dbReference>
<evidence type="ECO:0000313" key="9">
    <source>
        <dbReference type="Proteomes" id="UP000245790"/>
    </source>
</evidence>
<evidence type="ECO:0000259" key="5">
    <source>
        <dbReference type="Pfam" id="PF00205"/>
    </source>
</evidence>
<evidence type="ECO:0000259" key="6">
    <source>
        <dbReference type="Pfam" id="PF02775"/>
    </source>
</evidence>
<feature type="domain" description="Thiamine pyrophosphate enzyme TPP-binding" evidence="6">
    <location>
        <begin position="391"/>
        <end position="537"/>
    </location>
</feature>
<dbReference type="FunFam" id="3.40.50.970:FF:000007">
    <property type="entry name" value="Acetolactate synthase"/>
    <property type="match status" value="1"/>
</dbReference>
<dbReference type="InterPro" id="IPR011766">
    <property type="entry name" value="TPP_enzyme_TPP-bd"/>
</dbReference>
<keyword evidence="2 3" id="KW-0786">Thiamine pyrophosphate</keyword>
<proteinExistence type="inferred from homology"/>
<dbReference type="CDD" id="cd02014">
    <property type="entry name" value="TPP_POX"/>
    <property type="match status" value="1"/>
</dbReference>
<dbReference type="InterPro" id="IPR000399">
    <property type="entry name" value="TPP-bd_CS"/>
</dbReference>
<organism evidence="8 9">
    <name type="scientific">Pleionea mediterranea</name>
    <dbReference type="NCBI Taxonomy" id="523701"/>
    <lineage>
        <taxon>Bacteria</taxon>
        <taxon>Pseudomonadati</taxon>
        <taxon>Pseudomonadota</taxon>
        <taxon>Gammaproteobacteria</taxon>
        <taxon>Oceanospirillales</taxon>
        <taxon>Pleioneaceae</taxon>
        <taxon>Pleionea</taxon>
    </lineage>
</organism>
<dbReference type="InterPro" id="IPR029035">
    <property type="entry name" value="DHS-like_NAD/FAD-binding_dom"/>
</dbReference>
<feature type="compositionally biased region" description="Polar residues" evidence="4">
    <location>
        <begin position="342"/>
        <end position="356"/>
    </location>
</feature>
<dbReference type="Pfam" id="PF00205">
    <property type="entry name" value="TPP_enzyme_M"/>
    <property type="match status" value="1"/>
</dbReference>
<dbReference type="SUPFAM" id="SSF52518">
    <property type="entry name" value="Thiamin diphosphate-binding fold (THDP-binding)"/>
    <property type="match status" value="2"/>
</dbReference>
<accession>A0A316FCA6</accession>
<evidence type="ECO:0000256" key="1">
    <source>
        <dbReference type="ARBA" id="ARBA00007812"/>
    </source>
</evidence>
<dbReference type="RefSeq" id="WP_109765046.1">
    <property type="nucleotide sequence ID" value="NZ_QGGU01000016.1"/>
</dbReference>
<evidence type="ECO:0000256" key="3">
    <source>
        <dbReference type="RuleBase" id="RU362132"/>
    </source>
</evidence>
<dbReference type="SUPFAM" id="SSF52467">
    <property type="entry name" value="DHS-like NAD/FAD-binding domain"/>
    <property type="match status" value="1"/>
</dbReference>
<dbReference type="Proteomes" id="UP000245790">
    <property type="component" value="Unassembled WGS sequence"/>
</dbReference>
<feature type="domain" description="Thiamine pyrophosphate enzyme central" evidence="5">
    <location>
        <begin position="190"/>
        <end position="317"/>
    </location>
</feature>
<dbReference type="InterPro" id="IPR047211">
    <property type="entry name" value="POXB-like"/>
</dbReference>
<dbReference type="CDD" id="cd07039">
    <property type="entry name" value="TPP_PYR_POX"/>
    <property type="match status" value="1"/>
</dbReference>
<evidence type="ECO:0000313" key="8">
    <source>
        <dbReference type="EMBL" id="PWK43611.1"/>
    </source>
</evidence>
<dbReference type="Gene3D" id="3.40.50.970">
    <property type="match status" value="2"/>
</dbReference>
<dbReference type="GO" id="GO:0000287">
    <property type="term" value="F:magnesium ion binding"/>
    <property type="evidence" value="ECO:0007669"/>
    <property type="project" value="InterPro"/>
</dbReference>
<dbReference type="Pfam" id="PF02776">
    <property type="entry name" value="TPP_enzyme_N"/>
    <property type="match status" value="1"/>
</dbReference>
<dbReference type="InterPro" id="IPR047210">
    <property type="entry name" value="TPP_PYR_POXB-like"/>
</dbReference>
<comment type="similarity">
    <text evidence="1 3">Belongs to the TPP enzyme family.</text>
</comment>
<sequence>MRVADVLVDVLNHHGVEQLFGIPGDAINSIMDAVNHRSDVSFIQVKHEESGAFAASAQAKLSGRLSACVGTSGPGALHLLNGLYDAAMDNAPVVAITGQVESHLVGSQYHQEVNLESLLKDVAVYSVRVSTAEQAVRAINDACRAARSKSGVAHITISSDIAKQNVNYDSEAISEIAISKRIKPDEEAMEQTIERINNCNKITILAGMGCRHVASELIELSTKLKAPIVRTLPAKDFIDETVPNCVGGTGLLGTKPGVSAMENCELLLMLGSDFPYADFYPDSDKIIQVDTDASKLGRRHSVSLGIQGDCGLVIKQLHEQLNEKKNSTFLESLLAEKEKQINKQLDQETPNDVQTEASKDNKQNNNHPLKPQLVMHEIAKRCPDDSIFICDTGTVTVWAARDLPIKQQQRFSLSSSLGSMAYALPGAIGAKLRYPDSPVVALAGDGGFSMLMPDLLTAVRYQLPLVMVIFNNQKLGFIELEQNADGYASSGIDVTNPDFKMMSEACGAIGIEVNSYQQLIEALDSVPEIDKPTVIDVKVNPDEWVIPPKIKLKEAMNFGLSKIKDAFG</sequence>
<dbReference type="InterPro" id="IPR012000">
    <property type="entry name" value="Thiamin_PyroP_enz_cen_dom"/>
</dbReference>
<evidence type="ECO:0000259" key="7">
    <source>
        <dbReference type="Pfam" id="PF02776"/>
    </source>
</evidence>
<comment type="caution">
    <text evidence="8">The sequence shown here is derived from an EMBL/GenBank/DDBJ whole genome shotgun (WGS) entry which is preliminary data.</text>
</comment>
<reference evidence="8 9" key="1">
    <citation type="submission" date="2018-05" db="EMBL/GenBank/DDBJ databases">
        <title>Genomic Encyclopedia of Type Strains, Phase IV (KMG-IV): sequencing the most valuable type-strain genomes for metagenomic binning, comparative biology and taxonomic classification.</title>
        <authorList>
            <person name="Goeker M."/>
        </authorList>
    </citation>
    <scope>NUCLEOTIDE SEQUENCE [LARGE SCALE GENOMIC DNA]</scope>
    <source>
        <strain evidence="8 9">DSM 25350</strain>
    </source>
</reference>
<dbReference type="AlphaFoldDB" id="A0A316FCA6"/>
<name>A0A316FCA6_9GAMM</name>
<gene>
    <name evidence="8" type="ORF">C8D97_11625</name>
</gene>
<feature type="region of interest" description="Disordered" evidence="4">
    <location>
        <begin position="342"/>
        <end position="368"/>
    </location>
</feature>
<dbReference type="EMBL" id="QGGU01000016">
    <property type="protein sequence ID" value="PWK43611.1"/>
    <property type="molecule type" value="Genomic_DNA"/>
</dbReference>
<protein>
    <submittedName>
        <fullName evidence="8">Pyruvate oxidase</fullName>
    </submittedName>
</protein>
<keyword evidence="8" id="KW-0670">Pyruvate</keyword>
<dbReference type="PANTHER" id="PTHR42981">
    <property type="entry name" value="PYRUVATE DEHYDROGENASE [UBIQUINONE]"/>
    <property type="match status" value="1"/>
</dbReference>
<dbReference type="GO" id="GO:0030976">
    <property type="term" value="F:thiamine pyrophosphate binding"/>
    <property type="evidence" value="ECO:0007669"/>
    <property type="project" value="InterPro"/>
</dbReference>